<evidence type="ECO:0000313" key="1">
    <source>
        <dbReference type="EMBL" id="MFC7387761.1"/>
    </source>
</evidence>
<sequence length="81" mass="9094">MEIEDGAAEEIAALPKEGLLSFASLVDLLEIHPWSGDSYNRKRPDANMRAHAFGDCREGLAVYLILEDQLRVVVLRVLWLS</sequence>
<gene>
    <name evidence="1" type="ORF">ACFQSB_36525</name>
</gene>
<reference evidence="2" key="1">
    <citation type="journal article" date="2019" name="Int. J. Syst. Evol. Microbiol.">
        <title>The Global Catalogue of Microorganisms (GCM) 10K type strain sequencing project: providing services to taxonomists for standard genome sequencing and annotation.</title>
        <authorList>
            <consortium name="The Broad Institute Genomics Platform"/>
            <consortium name="The Broad Institute Genome Sequencing Center for Infectious Disease"/>
            <person name="Wu L."/>
            <person name="Ma J."/>
        </authorList>
    </citation>
    <scope>NUCLEOTIDE SEQUENCE [LARGE SCALE GENOMIC DNA]</scope>
    <source>
        <strain evidence="2">CECT 7649</strain>
    </source>
</reference>
<evidence type="ECO:0000313" key="2">
    <source>
        <dbReference type="Proteomes" id="UP001596496"/>
    </source>
</evidence>
<organism evidence="1 2">
    <name type="scientific">Sphaerisporangium rhizosphaerae</name>
    <dbReference type="NCBI Taxonomy" id="2269375"/>
    <lineage>
        <taxon>Bacteria</taxon>
        <taxon>Bacillati</taxon>
        <taxon>Actinomycetota</taxon>
        <taxon>Actinomycetes</taxon>
        <taxon>Streptosporangiales</taxon>
        <taxon>Streptosporangiaceae</taxon>
        <taxon>Sphaerisporangium</taxon>
    </lineage>
</organism>
<evidence type="ECO:0008006" key="3">
    <source>
        <dbReference type="Google" id="ProtNLM"/>
    </source>
</evidence>
<dbReference type="RefSeq" id="WP_380831610.1">
    <property type="nucleotide sequence ID" value="NZ_JBHTCG010000043.1"/>
</dbReference>
<keyword evidence="2" id="KW-1185">Reference proteome</keyword>
<dbReference type="EMBL" id="JBHTCG010000043">
    <property type="protein sequence ID" value="MFC7387761.1"/>
    <property type="molecule type" value="Genomic_DNA"/>
</dbReference>
<accession>A0ABW2PDX4</accession>
<protein>
    <recommendedName>
        <fullName evidence="3">Toxin</fullName>
    </recommendedName>
</protein>
<dbReference type="Proteomes" id="UP001596496">
    <property type="component" value="Unassembled WGS sequence"/>
</dbReference>
<comment type="caution">
    <text evidence="1">The sequence shown here is derived from an EMBL/GenBank/DDBJ whole genome shotgun (WGS) entry which is preliminary data.</text>
</comment>
<name>A0ABW2PDX4_9ACTN</name>
<proteinExistence type="predicted"/>